<organism evidence="2 3">
    <name type="scientific">Staphylococcus aureus (strain COL)</name>
    <dbReference type="NCBI Taxonomy" id="93062"/>
    <lineage>
        <taxon>Bacteria</taxon>
        <taxon>Bacillati</taxon>
        <taxon>Bacillota</taxon>
        <taxon>Bacilli</taxon>
        <taxon>Bacillales</taxon>
        <taxon>Staphylococcaceae</taxon>
        <taxon>Staphylococcus</taxon>
    </lineage>
</organism>
<dbReference type="KEGG" id="sac:SACOL1345"/>
<sequence length="96" mass="11218">MLGHHLYNENKKRAILNNKKLPSYTILSIDLLNELLREKMSTGNLILSDERFDLKEIINFNQIIGKIHIENVYIETRKGKVHYSKTGAHIVPYIDK</sequence>
<feature type="domain" description="Bacterial toxin 50" evidence="1">
    <location>
        <begin position="2"/>
        <end position="92"/>
    </location>
</feature>
<evidence type="ECO:0000259" key="1">
    <source>
        <dbReference type="Pfam" id="PF15542"/>
    </source>
</evidence>
<protein>
    <recommendedName>
        <fullName evidence="1">Bacterial toxin 50 domain-containing protein</fullName>
    </recommendedName>
</protein>
<evidence type="ECO:0000313" key="3">
    <source>
        <dbReference type="Proteomes" id="UP000000530"/>
    </source>
</evidence>
<evidence type="ECO:0000313" key="2">
    <source>
        <dbReference type="EMBL" id="AAW36594.1"/>
    </source>
</evidence>
<dbReference type="EMBL" id="CP000046">
    <property type="protein sequence ID" value="AAW36594.1"/>
    <property type="molecule type" value="Genomic_DNA"/>
</dbReference>
<proteinExistence type="predicted"/>
<reference evidence="2 3" key="1">
    <citation type="journal article" date="2005" name="J. Bacteriol.">
        <title>Insights on evolution of virulence and resistance from the complete genome analysis of an early methicillin-resistant Staphylococcus aureus strain and a biofilm-producing methicillin-resistant Staphylococcus epidermidis strain.</title>
        <authorList>
            <person name="Gill S.R."/>
            <person name="Fouts D.E."/>
            <person name="Archer G.L."/>
            <person name="Mongodin E.F."/>
            <person name="Deboy R.T."/>
            <person name="Ravel J."/>
            <person name="Paulsen I.T."/>
            <person name="Kolonay J.F."/>
            <person name="Brinkac L."/>
            <person name="Beanan M."/>
            <person name="Dodson R.J."/>
            <person name="Daugherty S.C."/>
            <person name="Madupu R."/>
            <person name="Angiuoli S.V."/>
            <person name="Durkin A.S."/>
            <person name="Haft D.H."/>
            <person name="Vamathevan J."/>
            <person name="Khouri H."/>
            <person name="Utterback T."/>
            <person name="Lee C."/>
            <person name="Dimitrov G."/>
            <person name="Jiang L."/>
            <person name="Qin H."/>
            <person name="Weidman J."/>
            <person name="Tran K."/>
            <person name="Kang K."/>
            <person name="Hance I.R."/>
            <person name="Nelson K.E."/>
            <person name="Fraser C.M."/>
        </authorList>
    </citation>
    <scope>NUCLEOTIDE SEQUENCE [LARGE SCALE GENOMIC DNA]</scope>
    <source>
        <strain evidence="2 3">COL</strain>
    </source>
</reference>
<dbReference type="HOGENOM" id="CLU_108733_1_1_9"/>
<gene>
    <name evidence="2" type="ordered locus">SACOL1345</name>
</gene>
<accession>A0A0H2WX08</accession>
<dbReference type="Pfam" id="PF15542">
    <property type="entry name" value="Ntox50"/>
    <property type="match status" value="1"/>
</dbReference>
<dbReference type="Proteomes" id="UP000000530">
    <property type="component" value="Chromosome"/>
</dbReference>
<name>A0A0H2WX08_STAAC</name>
<dbReference type="InterPro" id="IPR029100">
    <property type="entry name" value="Ntox50"/>
</dbReference>
<dbReference type="AlphaFoldDB" id="A0A0H2WX08"/>